<keyword evidence="2" id="KW-1185">Reference proteome</keyword>
<protein>
    <submittedName>
        <fullName evidence="1">Phenol hydroxylase subunit</fullName>
    </submittedName>
</protein>
<sequence length="100" mass="11274">MTVHQPAQARHPGSSDGAVVPLPLTKYVRVRSAPDARFVEFDFSINDPTLFVELVLPPEAFKSFCATHEVRHMTTEQAAAVDADMEKWRYGDDTLMARQR</sequence>
<dbReference type="EMBL" id="JBGCUO010000001">
    <property type="protein sequence ID" value="MEY1661030.1"/>
    <property type="molecule type" value="Genomic_DNA"/>
</dbReference>
<dbReference type="RefSeq" id="WP_369454268.1">
    <property type="nucleotide sequence ID" value="NZ_JBGCUO010000001.1"/>
</dbReference>
<accession>A0ABV4AEF4</accession>
<evidence type="ECO:0000313" key="1">
    <source>
        <dbReference type="EMBL" id="MEY1661030.1"/>
    </source>
</evidence>
<dbReference type="Pfam" id="PF06099">
    <property type="entry name" value="Phenol_hyd_sub"/>
    <property type="match status" value="1"/>
</dbReference>
<dbReference type="Proteomes" id="UP001562065">
    <property type="component" value="Unassembled WGS sequence"/>
</dbReference>
<evidence type="ECO:0000313" key="2">
    <source>
        <dbReference type="Proteomes" id="UP001562065"/>
    </source>
</evidence>
<dbReference type="InterPro" id="IPR010353">
    <property type="entry name" value="DmpK"/>
</dbReference>
<gene>
    <name evidence="1" type="ORF">AB5I84_02585</name>
</gene>
<comment type="caution">
    <text evidence="1">The sequence shown here is derived from an EMBL/GenBank/DDBJ whole genome shotgun (WGS) entry which is preliminary data.</text>
</comment>
<name>A0ABV4AEF4_9GAMM</name>
<proteinExistence type="predicted"/>
<organism evidence="1 2">
    <name type="scientific">Isoalcanivorax beigongshangi</name>
    <dbReference type="NCBI Taxonomy" id="3238810"/>
    <lineage>
        <taxon>Bacteria</taxon>
        <taxon>Pseudomonadati</taxon>
        <taxon>Pseudomonadota</taxon>
        <taxon>Gammaproteobacteria</taxon>
        <taxon>Oceanospirillales</taxon>
        <taxon>Alcanivoracaceae</taxon>
        <taxon>Isoalcanivorax</taxon>
    </lineage>
</organism>
<reference evidence="1 2" key="1">
    <citation type="submission" date="2024-07" db="EMBL/GenBank/DDBJ databases">
        <authorList>
            <person name="Ren Q."/>
        </authorList>
    </citation>
    <scope>NUCLEOTIDE SEQUENCE [LARGE SCALE GENOMIC DNA]</scope>
    <source>
        <strain evidence="1 2">REN37</strain>
    </source>
</reference>